<proteinExistence type="predicted"/>
<dbReference type="InterPro" id="IPR036249">
    <property type="entry name" value="Thioredoxin-like_sf"/>
</dbReference>
<name>A0A844Z6E9_9SPHN</name>
<dbReference type="OrthoDB" id="7629852at2"/>
<sequence>MALALALASPLAGQPAAAQDAQQAVAGPFDETADAGAALLAALERVRGQYIIDSEFDGEQRVLAIFGANWCHDSRDLVTMLQRPSIAALLAQQYQVVLIDAGMPQTGNGRNMDLASRHGVADITGTPTVLVLDGRGHLLNSPDNARAWRNASSRSEREVYRFLRQYAKRQR</sequence>
<dbReference type="Gene3D" id="3.40.30.10">
    <property type="entry name" value="Glutaredoxin"/>
    <property type="match status" value="1"/>
</dbReference>
<dbReference type="SUPFAM" id="SSF52833">
    <property type="entry name" value="Thioredoxin-like"/>
    <property type="match status" value="1"/>
</dbReference>
<dbReference type="Proteomes" id="UP000466966">
    <property type="component" value="Unassembled WGS sequence"/>
</dbReference>
<protein>
    <submittedName>
        <fullName evidence="1">Thioredoxin family protein</fullName>
    </submittedName>
</protein>
<dbReference type="EMBL" id="WTYV01000009">
    <property type="protein sequence ID" value="MXO73373.1"/>
    <property type="molecule type" value="Genomic_DNA"/>
</dbReference>
<evidence type="ECO:0000313" key="1">
    <source>
        <dbReference type="EMBL" id="MXO73373.1"/>
    </source>
</evidence>
<dbReference type="AlphaFoldDB" id="A0A844Z6E9"/>
<reference evidence="1 2" key="1">
    <citation type="submission" date="2019-12" db="EMBL/GenBank/DDBJ databases">
        <title>Genomic-based taxomic classification of the family Erythrobacteraceae.</title>
        <authorList>
            <person name="Xu L."/>
        </authorList>
    </citation>
    <scope>NUCLEOTIDE SEQUENCE [LARGE SCALE GENOMIC DNA]</scope>
    <source>
        <strain evidence="1 2">M0322</strain>
    </source>
</reference>
<dbReference type="CDD" id="cd02947">
    <property type="entry name" value="TRX_family"/>
    <property type="match status" value="1"/>
</dbReference>
<gene>
    <name evidence="1" type="ORF">GRI99_17250</name>
</gene>
<evidence type="ECO:0000313" key="2">
    <source>
        <dbReference type="Proteomes" id="UP000466966"/>
    </source>
</evidence>
<comment type="caution">
    <text evidence="1">The sequence shown here is derived from an EMBL/GenBank/DDBJ whole genome shotgun (WGS) entry which is preliminary data.</text>
</comment>
<keyword evidence="2" id="KW-1185">Reference proteome</keyword>
<organism evidence="1 2">
    <name type="scientific">Alteraurantiacibacter buctensis</name>
    <dbReference type="NCBI Taxonomy" id="1503981"/>
    <lineage>
        <taxon>Bacteria</taxon>
        <taxon>Pseudomonadati</taxon>
        <taxon>Pseudomonadota</taxon>
        <taxon>Alphaproteobacteria</taxon>
        <taxon>Sphingomonadales</taxon>
        <taxon>Erythrobacteraceae</taxon>
        <taxon>Alteraurantiacibacter</taxon>
    </lineage>
</organism>
<accession>A0A844Z6E9</accession>